<proteinExistence type="predicted"/>
<dbReference type="EMBL" id="OW240923">
    <property type="protein sequence ID" value="CAH2324260.1"/>
    <property type="molecule type" value="Genomic_DNA"/>
</dbReference>
<reference evidence="1" key="1">
    <citation type="submission" date="2022-03" db="EMBL/GenBank/DDBJ databases">
        <authorList>
            <person name="Alioto T."/>
            <person name="Alioto T."/>
            <person name="Gomez Garrido J."/>
        </authorList>
    </citation>
    <scope>NUCLEOTIDE SEQUENCE</scope>
</reference>
<keyword evidence="2" id="KW-1185">Reference proteome</keyword>
<evidence type="ECO:0000313" key="2">
    <source>
        <dbReference type="Proteomes" id="UP001295444"/>
    </source>
</evidence>
<accession>A0AAD1TCR2</accession>
<gene>
    <name evidence="1" type="ORF">PECUL_23A056221</name>
</gene>
<protein>
    <submittedName>
        <fullName evidence="1">Uncharacterized protein</fullName>
    </submittedName>
</protein>
<dbReference type="AlphaFoldDB" id="A0AAD1TCR2"/>
<evidence type="ECO:0000313" key="1">
    <source>
        <dbReference type="EMBL" id="CAH2324260.1"/>
    </source>
</evidence>
<sequence>MAGGLTPCTPATGCCNPIATRGGASLPLSCWQRSVSQEQEFLQVALYMFPPSNFLRTLELERHPAVQDSIYIFWKVECTSSKSYAVKLLRYGGSKFVPWSFISRA</sequence>
<name>A0AAD1TCR2_PELCU</name>
<organism evidence="1 2">
    <name type="scientific">Pelobates cultripes</name>
    <name type="common">Western spadefoot toad</name>
    <dbReference type="NCBI Taxonomy" id="61616"/>
    <lineage>
        <taxon>Eukaryota</taxon>
        <taxon>Metazoa</taxon>
        <taxon>Chordata</taxon>
        <taxon>Craniata</taxon>
        <taxon>Vertebrata</taxon>
        <taxon>Euteleostomi</taxon>
        <taxon>Amphibia</taxon>
        <taxon>Batrachia</taxon>
        <taxon>Anura</taxon>
        <taxon>Pelobatoidea</taxon>
        <taxon>Pelobatidae</taxon>
        <taxon>Pelobates</taxon>
    </lineage>
</organism>
<dbReference type="Proteomes" id="UP001295444">
    <property type="component" value="Chromosome 12"/>
</dbReference>